<dbReference type="GO" id="GO:0016491">
    <property type="term" value="F:oxidoreductase activity"/>
    <property type="evidence" value="ECO:0007669"/>
    <property type="project" value="InterPro"/>
</dbReference>
<name>A0A0N4V3A1_ENTVE</name>
<dbReference type="InterPro" id="IPR036812">
    <property type="entry name" value="NAD(P)_OxRdtase_dom_sf"/>
</dbReference>
<evidence type="ECO:0000313" key="5">
    <source>
        <dbReference type="EMBL" id="VDD89477.1"/>
    </source>
</evidence>
<feature type="active site" description="Proton donor" evidence="1">
    <location>
        <position position="52"/>
    </location>
</feature>
<accession>A0A0N4V3A1</accession>
<reference evidence="5 6" key="2">
    <citation type="submission" date="2018-10" db="EMBL/GenBank/DDBJ databases">
        <authorList>
            <consortium name="Pathogen Informatics"/>
        </authorList>
    </citation>
    <scope>NUCLEOTIDE SEQUENCE [LARGE SCALE GENOMIC DNA]</scope>
</reference>
<dbReference type="EMBL" id="UXUI01007800">
    <property type="protein sequence ID" value="VDD89477.1"/>
    <property type="molecule type" value="Genomic_DNA"/>
</dbReference>
<evidence type="ECO:0000259" key="4">
    <source>
        <dbReference type="Pfam" id="PF00248"/>
    </source>
</evidence>
<dbReference type="Proteomes" id="UP000274131">
    <property type="component" value="Unassembled WGS sequence"/>
</dbReference>
<evidence type="ECO:0000313" key="7">
    <source>
        <dbReference type="WBParaSite" id="EVEC_0000452001-mRNA-1"/>
    </source>
</evidence>
<protein>
    <submittedName>
        <fullName evidence="7">Aldo_ket_red domain-containing protein</fullName>
    </submittedName>
</protein>
<dbReference type="InterPro" id="IPR020471">
    <property type="entry name" value="AKR"/>
</dbReference>
<dbReference type="PROSITE" id="PS00798">
    <property type="entry name" value="ALDOKETO_REDUCTASE_1"/>
    <property type="match status" value="1"/>
</dbReference>
<keyword evidence="6" id="KW-1185">Reference proteome</keyword>
<feature type="site" description="Lowers pKa of active site Tyr" evidence="3">
    <location>
        <position position="81"/>
    </location>
</feature>
<evidence type="ECO:0000256" key="3">
    <source>
        <dbReference type="PIRSR" id="PIRSR000097-3"/>
    </source>
</evidence>
<dbReference type="PIRSF" id="PIRSF000097">
    <property type="entry name" value="AKR"/>
    <property type="match status" value="1"/>
</dbReference>
<evidence type="ECO:0000313" key="6">
    <source>
        <dbReference type="Proteomes" id="UP000274131"/>
    </source>
</evidence>
<proteinExistence type="predicted"/>
<evidence type="ECO:0000256" key="1">
    <source>
        <dbReference type="PIRSR" id="PIRSR000097-1"/>
    </source>
</evidence>
<feature type="binding site" evidence="2">
    <location>
        <position position="126"/>
    </location>
    <ligand>
        <name>substrate</name>
    </ligand>
</feature>
<dbReference type="Pfam" id="PF00248">
    <property type="entry name" value="Aldo_ket_red"/>
    <property type="match status" value="1"/>
</dbReference>
<dbReference type="PANTHER" id="PTHR11732">
    <property type="entry name" value="ALDO/KETO REDUCTASE"/>
    <property type="match status" value="1"/>
</dbReference>
<dbReference type="AlphaFoldDB" id="A0A0N4V3A1"/>
<gene>
    <name evidence="5" type="ORF">EVEC_LOCUS4228</name>
</gene>
<dbReference type="InterPro" id="IPR018170">
    <property type="entry name" value="Aldo/ket_reductase_CS"/>
</dbReference>
<dbReference type="Gene3D" id="3.20.20.100">
    <property type="entry name" value="NADP-dependent oxidoreductase domain"/>
    <property type="match status" value="1"/>
</dbReference>
<sequence length="240" mass="27108">MVVRGPTLKLPTGAEMPAVGLGTWLSKPNEVGNAVKYALDCGYRLIDTAEFYGNEKEIGDTLQAYFKAGKLKREDVFITTKVNIRFFRHTLLSCFCNHFKPEQMDAAIQGSLDKLQFDYVDLYLAHSPAALNVALLDTHFVFCSLTPAGFLELKRNFLGRQVDTRASCHNRTNLAVSNFTVAQMERVLKISTVPIHNLQVFDFEISSSEMEQLNGLKKNYRTAGWDFLKGHSEDPFKSER</sequence>
<dbReference type="SUPFAM" id="SSF51430">
    <property type="entry name" value="NAD(P)-linked oxidoreductase"/>
    <property type="match status" value="1"/>
</dbReference>
<dbReference type="InterPro" id="IPR023210">
    <property type="entry name" value="NADP_OxRdtase_dom"/>
</dbReference>
<evidence type="ECO:0000256" key="2">
    <source>
        <dbReference type="PIRSR" id="PIRSR000097-2"/>
    </source>
</evidence>
<dbReference type="WBParaSite" id="EVEC_0000452001-mRNA-1">
    <property type="protein sequence ID" value="EVEC_0000452001-mRNA-1"/>
    <property type="gene ID" value="EVEC_0000452001"/>
</dbReference>
<dbReference type="STRING" id="51028.A0A0N4V3A1"/>
<feature type="domain" description="NADP-dependent oxidoreductase" evidence="4">
    <location>
        <begin position="19"/>
        <end position="200"/>
    </location>
</feature>
<reference evidence="7" key="1">
    <citation type="submission" date="2017-02" db="UniProtKB">
        <authorList>
            <consortium name="WormBaseParasite"/>
        </authorList>
    </citation>
    <scope>IDENTIFICATION</scope>
</reference>
<dbReference type="OrthoDB" id="416253at2759"/>
<organism evidence="7">
    <name type="scientific">Enterobius vermicularis</name>
    <name type="common">Human pinworm</name>
    <dbReference type="NCBI Taxonomy" id="51028"/>
    <lineage>
        <taxon>Eukaryota</taxon>
        <taxon>Metazoa</taxon>
        <taxon>Ecdysozoa</taxon>
        <taxon>Nematoda</taxon>
        <taxon>Chromadorea</taxon>
        <taxon>Rhabditida</taxon>
        <taxon>Spirurina</taxon>
        <taxon>Oxyuridomorpha</taxon>
        <taxon>Oxyuroidea</taxon>
        <taxon>Oxyuridae</taxon>
        <taxon>Enterobius</taxon>
    </lineage>
</organism>